<keyword evidence="4" id="KW-1185">Reference proteome</keyword>
<reference evidence="3" key="1">
    <citation type="submission" date="2022-12" db="EMBL/GenBank/DDBJ databases">
        <title>Isolation and characterisation of novel Methanocorpusculum spp. from native Australian herbivores indicates the genus is ancestrally host-associated.</title>
        <authorList>
            <person name="Volmer J.G."/>
            <person name="Soo R.M."/>
            <person name="Evans P.N."/>
            <person name="Hoedt E.C."/>
            <person name="Astorga Alsina A.L."/>
            <person name="Woodcroft B.J."/>
            <person name="Tyson G.W."/>
            <person name="Hugenholtz P."/>
            <person name="Morrison M."/>
        </authorList>
    </citation>
    <scope>NUCLEOTIDE SEQUENCE</scope>
    <source>
        <strain evidence="3">MG</strain>
    </source>
</reference>
<dbReference type="InterPro" id="IPR013373">
    <property type="entry name" value="Flagellin/pilin_N_arc"/>
</dbReference>
<feature type="domain" description="Archaeal Type IV pilin N-terminal" evidence="2">
    <location>
        <begin position="12"/>
        <end position="88"/>
    </location>
</feature>
<organism evidence="3 4">
    <name type="scientific">Methanocorpusculum petauri</name>
    <dbReference type="NCBI Taxonomy" id="3002863"/>
    <lineage>
        <taxon>Archaea</taxon>
        <taxon>Methanobacteriati</taxon>
        <taxon>Methanobacteriota</taxon>
        <taxon>Stenosarchaea group</taxon>
        <taxon>Methanomicrobia</taxon>
        <taxon>Methanomicrobiales</taxon>
        <taxon>Methanocorpusculaceae</taxon>
        <taxon>Methanocorpusculum</taxon>
    </lineage>
</organism>
<dbReference type="EMBL" id="JAPTGB010000002">
    <property type="protein sequence ID" value="MCZ0859840.1"/>
    <property type="molecule type" value="Genomic_DNA"/>
</dbReference>
<dbReference type="RefSeq" id="WP_268924059.1">
    <property type="nucleotide sequence ID" value="NZ_JAPTGB010000002.1"/>
</dbReference>
<evidence type="ECO:0000313" key="3">
    <source>
        <dbReference type="EMBL" id="MCZ0859840.1"/>
    </source>
</evidence>
<sequence length="255" mass="26960">MQRRTNTTRKHDAVSPVVGVMLMLVITIIIAAVVSMYAGGLINSTEKAPTLTMDVTIKNTGYYASSVFEAKVLSVSEPIATKDLKLVTSWTVTNKTVVGTHARSGADIIDGNLTVGGAAVTSAGNVFGWTSGGGFEGMTAPWGYGNGIQAPNSGKPNNKQQQFGNYTLLGGTVMTAWPAGQSGGFVTTTGGDGYGTTKQYYYSGAWTYSENSKVDGMQAVLGKNWEYLRTGDTVNVKLIHMPSGQTIYEKNVVVS</sequence>
<feature type="transmembrane region" description="Helical" evidence="1">
    <location>
        <begin position="12"/>
        <end position="38"/>
    </location>
</feature>
<evidence type="ECO:0000313" key="4">
    <source>
        <dbReference type="Proteomes" id="UP001141422"/>
    </source>
</evidence>
<dbReference type="NCBIfam" id="TIGR02537">
    <property type="entry name" value="arch_flag_Nterm"/>
    <property type="match status" value="1"/>
</dbReference>
<keyword evidence="1" id="KW-0812">Transmembrane</keyword>
<accession>A0ABT4IDL8</accession>
<proteinExistence type="predicted"/>
<comment type="caution">
    <text evidence="3">The sequence shown here is derived from an EMBL/GenBank/DDBJ whole genome shotgun (WGS) entry which is preliminary data.</text>
</comment>
<dbReference type="Pfam" id="PF07790">
    <property type="entry name" value="Pilin_N"/>
    <property type="match status" value="1"/>
</dbReference>
<protein>
    <submittedName>
        <fullName evidence="3">Type IV pilin N-terminal domain-containing protein</fullName>
    </submittedName>
</protein>
<keyword evidence="1" id="KW-0472">Membrane</keyword>
<dbReference type="InterPro" id="IPR012859">
    <property type="entry name" value="Pilin_N_archaeal"/>
</dbReference>
<keyword evidence="1" id="KW-1133">Transmembrane helix</keyword>
<gene>
    <name evidence="3" type="ORF">O0S10_01195</name>
</gene>
<evidence type="ECO:0000256" key="1">
    <source>
        <dbReference type="SAM" id="Phobius"/>
    </source>
</evidence>
<dbReference type="Proteomes" id="UP001141422">
    <property type="component" value="Unassembled WGS sequence"/>
</dbReference>
<evidence type="ECO:0000259" key="2">
    <source>
        <dbReference type="Pfam" id="PF07790"/>
    </source>
</evidence>
<name>A0ABT4IDL8_9EURY</name>